<dbReference type="InterPro" id="IPR048343">
    <property type="entry name" value="ZW10_C"/>
</dbReference>
<name>A0A9P6G2A9_9FUNG</name>
<evidence type="ECO:0000313" key="4">
    <source>
        <dbReference type="EMBL" id="KAF9585511.1"/>
    </source>
</evidence>
<gene>
    <name evidence="4" type="primary">ZW10</name>
    <name evidence="4" type="ORF">BGW38_002035</name>
</gene>
<accession>A0A9P6G2A9</accession>
<sequence>MTSGAITTENFARHVTSQLDDSFSATGASHELTMTSSTPASVTELMELAAALDIEIQQAKTQVYRKLLSNYSAFSDSMEHSFQLKDSIDKLLEQAEEISSNTMDPENGLRHKAMSVLVEYYETSYKVQENEAVLNGLDHFLKINDILSQYDTHMKSGEIYQAGCCIRQADYCSIKATTFDQVLEDLIRNAVSTWHSEEVEDIYQFQITILYDVESPLSAPSKSGTGSAPNTIRWQALLSALTLLDVASEKLQPLQKELVRHLLEPLISRHAHSTAKIEPILDKSGTFATKASLSLSISPEQEKSNDDLFNNVLEVFRFIREGIFLIDDLEADPWMEDDTSASTILVQLIGHTIAKEACSLLSRHHLPNLIPSDAQDMRNFTPIVESVEKFENELRALGFLTEADQELSEFVHTIDVHYTNRKRDTLLKKGRAMIMNDDFKVIAVKDIDQHDELEQSGGAWGYTTDSYTDLKDSSISAESKQLIEMILATLEEARSLNETASPYLYQATRSLIDLYRGLMPIYHNRTLTSVPALAILFYNDCMYIARELDKVPMRFEDGIPGMEEVQYEDVVPSIKALGKTWLDFHVGKQRDELMQSIDDAGKFKDTNEERNFDSCERSMKQIVFVLKHLGRVWKPTLSQTGFYNIMGQLLDGAVKRIIRELEDLTDISEKESHTLAMLCNVLVECEGQFDDAAPLVAKLGGEPVKREAIPRLYQQTLNTNKKPIQYFVPSWEKFRVLTEILELSFADIMIRFRLRQLAMFDERELCQLICALFADTSLRQKNLDEIQQGHPMLHPWGTS</sequence>
<protein>
    <submittedName>
        <fullName evidence="4">Centromere/kinetochore protein zw10</fullName>
    </submittedName>
</protein>
<evidence type="ECO:0000259" key="1">
    <source>
        <dbReference type="Pfam" id="PF20665"/>
    </source>
</evidence>
<dbReference type="Pfam" id="PF20665">
    <property type="entry name" value="Zw10_middle"/>
    <property type="match status" value="1"/>
</dbReference>
<evidence type="ECO:0000313" key="5">
    <source>
        <dbReference type="Proteomes" id="UP000780801"/>
    </source>
</evidence>
<dbReference type="OrthoDB" id="534815at2759"/>
<reference evidence="4" key="1">
    <citation type="journal article" date="2020" name="Fungal Divers.">
        <title>Resolving the Mortierellaceae phylogeny through synthesis of multi-gene phylogenetics and phylogenomics.</title>
        <authorList>
            <person name="Vandepol N."/>
            <person name="Liber J."/>
            <person name="Desiro A."/>
            <person name="Na H."/>
            <person name="Kennedy M."/>
            <person name="Barry K."/>
            <person name="Grigoriev I.V."/>
            <person name="Miller A.N."/>
            <person name="O'Donnell K."/>
            <person name="Stajich J.E."/>
            <person name="Bonito G."/>
        </authorList>
    </citation>
    <scope>NUCLEOTIDE SEQUENCE</scope>
    <source>
        <strain evidence="4">KOD1015</strain>
    </source>
</reference>
<dbReference type="InterPro" id="IPR055148">
    <property type="entry name" value="ZW10_C_2"/>
</dbReference>
<evidence type="ECO:0000259" key="2">
    <source>
        <dbReference type="Pfam" id="PF20666"/>
    </source>
</evidence>
<dbReference type="Proteomes" id="UP000780801">
    <property type="component" value="Unassembled WGS sequence"/>
</dbReference>
<dbReference type="GO" id="GO:0006888">
    <property type="term" value="P:endoplasmic reticulum to Golgi vesicle-mediated transport"/>
    <property type="evidence" value="ECO:0007669"/>
    <property type="project" value="TreeGrafter"/>
</dbReference>
<evidence type="ECO:0000259" key="3">
    <source>
        <dbReference type="Pfam" id="PF22766"/>
    </source>
</evidence>
<dbReference type="GO" id="GO:0007094">
    <property type="term" value="P:mitotic spindle assembly checkpoint signaling"/>
    <property type="evidence" value="ECO:0007669"/>
    <property type="project" value="TreeGrafter"/>
</dbReference>
<dbReference type="InterPro" id="IPR046362">
    <property type="entry name" value="Zw10/DSL1_C_sf"/>
</dbReference>
<dbReference type="InterPro" id="IPR048344">
    <property type="entry name" value="Zw10_middle"/>
</dbReference>
<dbReference type="PANTHER" id="PTHR12205:SF0">
    <property type="entry name" value="CENTROMERE_KINETOCHORE PROTEIN ZW10 HOMOLOG"/>
    <property type="match status" value="1"/>
</dbReference>
<dbReference type="PANTHER" id="PTHR12205">
    <property type="entry name" value="CENTROMERE/KINETOCHORE PROTEIN ZW10"/>
    <property type="match status" value="1"/>
</dbReference>
<dbReference type="EMBL" id="JAABOA010000168">
    <property type="protein sequence ID" value="KAF9585511.1"/>
    <property type="molecule type" value="Genomic_DNA"/>
</dbReference>
<dbReference type="Pfam" id="PF20666">
    <property type="entry name" value="ZW10_C"/>
    <property type="match status" value="1"/>
</dbReference>
<feature type="domain" description="Centromere/kinetochore protein zw10 C-terminal" evidence="2">
    <location>
        <begin position="474"/>
        <end position="594"/>
    </location>
</feature>
<dbReference type="GO" id="GO:1990423">
    <property type="term" value="C:RZZ complex"/>
    <property type="evidence" value="ECO:0007669"/>
    <property type="project" value="TreeGrafter"/>
</dbReference>
<organism evidence="4 5">
    <name type="scientific">Lunasporangiospora selenospora</name>
    <dbReference type="NCBI Taxonomy" id="979761"/>
    <lineage>
        <taxon>Eukaryota</taxon>
        <taxon>Fungi</taxon>
        <taxon>Fungi incertae sedis</taxon>
        <taxon>Mucoromycota</taxon>
        <taxon>Mortierellomycotina</taxon>
        <taxon>Mortierellomycetes</taxon>
        <taxon>Mortierellales</taxon>
        <taxon>Mortierellaceae</taxon>
        <taxon>Lunasporangiospora</taxon>
    </lineage>
</organism>
<comment type="caution">
    <text evidence="4">The sequence shown here is derived from an EMBL/GenBank/DDBJ whole genome shotgun (WGS) entry which is preliminary data.</text>
</comment>
<dbReference type="GO" id="GO:0005737">
    <property type="term" value="C:cytoplasm"/>
    <property type="evidence" value="ECO:0007669"/>
    <property type="project" value="GOC"/>
</dbReference>
<feature type="domain" description="ZW10 C-terminal helical" evidence="3">
    <location>
        <begin position="618"/>
        <end position="684"/>
    </location>
</feature>
<proteinExistence type="predicted"/>
<dbReference type="Pfam" id="PF22766">
    <property type="entry name" value="ZW10_C2"/>
    <property type="match status" value="1"/>
</dbReference>
<dbReference type="AlphaFoldDB" id="A0A9P6G2A9"/>
<keyword evidence="5" id="KW-1185">Reference proteome</keyword>
<feature type="domain" description="Centromere/kinetochore protein zw10 middle" evidence="1">
    <location>
        <begin position="236"/>
        <end position="434"/>
    </location>
</feature>
<dbReference type="Gene3D" id="1.10.357.150">
    <property type="match status" value="1"/>
</dbReference>